<evidence type="ECO:0000256" key="4">
    <source>
        <dbReference type="ARBA" id="ARBA00023242"/>
    </source>
</evidence>
<name>A0A1S3RQS3_SALSA</name>
<gene>
    <name evidence="6" type="primary">LOC106604174</name>
</gene>
<dbReference type="Proteomes" id="UP001652741">
    <property type="component" value="Chromosome ssa01"/>
</dbReference>
<sequence>MSLHTMNSLHLVPKKDSVANQLVSGALQLARNTTLFLDEMQLEQSQLDTSGVGNIPALGNLISWQKVGCDFNYHKMEFPCNIKRAHHVRGQIPAAGEDRQRRQIKFYWPHTHTYQMVLRV</sequence>
<dbReference type="RefSeq" id="XP_014054069.2">
    <property type="nucleotide sequence ID" value="XM_014198594.2"/>
</dbReference>
<organism evidence="5 6">
    <name type="scientific">Salmo salar</name>
    <name type="common">Atlantic salmon</name>
    <dbReference type="NCBI Taxonomy" id="8030"/>
    <lineage>
        <taxon>Eukaryota</taxon>
        <taxon>Metazoa</taxon>
        <taxon>Chordata</taxon>
        <taxon>Craniata</taxon>
        <taxon>Vertebrata</taxon>
        <taxon>Euteleostomi</taxon>
        <taxon>Actinopterygii</taxon>
        <taxon>Neopterygii</taxon>
        <taxon>Teleostei</taxon>
        <taxon>Protacanthopterygii</taxon>
        <taxon>Salmoniformes</taxon>
        <taxon>Salmonidae</taxon>
        <taxon>Salmoninae</taxon>
        <taxon>Salmo</taxon>
    </lineage>
</organism>
<dbReference type="AlphaFoldDB" id="A0A1S3RQS3"/>
<dbReference type="PANTHER" id="PTHR13489">
    <property type="entry name" value="MINI-CHROMOSOME MAINTENANCE COMPLEX-BINDING PROTEIN"/>
    <property type="match status" value="1"/>
</dbReference>
<dbReference type="Pfam" id="PF09739">
    <property type="entry name" value="MCM_bind"/>
    <property type="match status" value="1"/>
</dbReference>
<comment type="similarity">
    <text evidence="2">Belongs to the MCMBP family.</text>
</comment>
<evidence type="ECO:0000313" key="6">
    <source>
        <dbReference type="RefSeq" id="XP_014054069.2"/>
    </source>
</evidence>
<evidence type="ECO:0000256" key="3">
    <source>
        <dbReference type="ARBA" id="ARBA00015405"/>
    </source>
</evidence>
<reference evidence="6" key="1">
    <citation type="submission" date="2025-08" db="UniProtKB">
        <authorList>
            <consortium name="RefSeq"/>
        </authorList>
    </citation>
    <scope>IDENTIFICATION</scope>
</reference>
<protein>
    <recommendedName>
        <fullName evidence="3">Mini-chromosome maintenance complex-binding protein</fullName>
    </recommendedName>
</protein>
<dbReference type="GO" id="GO:0003682">
    <property type="term" value="F:chromatin binding"/>
    <property type="evidence" value="ECO:0007669"/>
    <property type="project" value="TreeGrafter"/>
</dbReference>
<keyword evidence="5" id="KW-1185">Reference proteome</keyword>
<dbReference type="InterPro" id="IPR019140">
    <property type="entry name" value="MCM_complex-bd"/>
</dbReference>
<evidence type="ECO:0000313" key="5">
    <source>
        <dbReference type="Proteomes" id="UP001652741"/>
    </source>
</evidence>
<evidence type="ECO:0000256" key="1">
    <source>
        <dbReference type="ARBA" id="ARBA00004123"/>
    </source>
</evidence>
<proteinExistence type="inferred from homology"/>
<evidence type="ECO:0000256" key="2">
    <source>
        <dbReference type="ARBA" id="ARBA00007925"/>
    </source>
</evidence>
<dbReference type="GO" id="GO:0006261">
    <property type="term" value="P:DNA-templated DNA replication"/>
    <property type="evidence" value="ECO:0007669"/>
    <property type="project" value="TreeGrafter"/>
</dbReference>
<keyword evidence="4" id="KW-0539">Nucleus</keyword>
<dbReference type="GeneID" id="106604174"/>
<dbReference type="KEGG" id="sasa:106604174"/>
<dbReference type="PANTHER" id="PTHR13489:SF0">
    <property type="entry name" value="MINI-CHROMOSOME MAINTENANCE COMPLEX-BINDING PROTEIN"/>
    <property type="match status" value="1"/>
</dbReference>
<dbReference type="GO" id="GO:0005634">
    <property type="term" value="C:nucleus"/>
    <property type="evidence" value="ECO:0007669"/>
    <property type="project" value="UniProtKB-SubCell"/>
</dbReference>
<comment type="subcellular location">
    <subcellularLocation>
        <location evidence="1">Nucleus</location>
    </subcellularLocation>
</comment>
<accession>A0A1S3RQS3</accession>